<evidence type="ECO:0000313" key="3">
    <source>
        <dbReference type="Proteomes" id="UP000026739"/>
    </source>
</evidence>
<feature type="chain" id="PRO_5001576888" description="Lipoprotein" evidence="1">
    <location>
        <begin position="20"/>
        <end position="143"/>
    </location>
</feature>
<comment type="caution">
    <text evidence="2">The sequence shown here is derived from an EMBL/GenBank/DDBJ whole genome shotgun (WGS) entry which is preliminary data.</text>
</comment>
<dbReference type="EMBL" id="AZQQ01000096">
    <property type="protein sequence ID" value="KDD66707.1"/>
    <property type="molecule type" value="Genomic_DNA"/>
</dbReference>
<dbReference type="AlphaFoldDB" id="A0A059KXD3"/>
<dbReference type="Proteomes" id="UP000026739">
    <property type="component" value="Unassembled WGS sequence"/>
</dbReference>
<proteinExistence type="predicted"/>
<feature type="signal peptide" evidence="1">
    <location>
        <begin position="1"/>
        <end position="19"/>
    </location>
</feature>
<accession>A0A059KXD3</accession>
<keyword evidence="1" id="KW-0732">Signal</keyword>
<reference evidence="2 3" key="1">
    <citation type="submission" date="2013-12" db="EMBL/GenBank/DDBJ databases">
        <authorList>
            <person name="Formusa P.A."/>
            <person name="Habash M."/>
            <person name="Lee H."/>
            <person name="Trevors J.T."/>
        </authorList>
    </citation>
    <scope>NUCLEOTIDE SEQUENCE [LARGE SCALE GENOMIC DNA]</scope>
    <source>
        <strain evidence="2 3">PD30</strain>
    </source>
</reference>
<sequence>MMRRIIATGALLLTLGGCATSPMRVYEARPVPANDMYAIKSQGTNDPGRLTVLRDDGLFGAACDAVFYIDGQRAAKIGPGHKASFVLPAGEVNLGTGLAESGLCTGVAIKTVAANIKPGKEVIYRINWDTQGFSLGPYVEEGR</sequence>
<dbReference type="PROSITE" id="PS51257">
    <property type="entry name" value="PROKAR_LIPOPROTEIN"/>
    <property type="match status" value="1"/>
</dbReference>
<gene>
    <name evidence="2" type="ORF">V466_22970</name>
</gene>
<evidence type="ECO:0008006" key="4">
    <source>
        <dbReference type="Google" id="ProtNLM"/>
    </source>
</evidence>
<evidence type="ECO:0000313" key="2">
    <source>
        <dbReference type="EMBL" id="KDD66707.1"/>
    </source>
</evidence>
<dbReference type="eggNOG" id="ENOG5032D1V">
    <property type="taxonomic scope" value="Bacteria"/>
</dbReference>
<organism evidence="2 3">
    <name type="scientific">Pseudomonas mandelii PD30</name>
    <dbReference type="NCBI Taxonomy" id="1419583"/>
    <lineage>
        <taxon>Bacteria</taxon>
        <taxon>Pseudomonadati</taxon>
        <taxon>Pseudomonadota</taxon>
        <taxon>Gammaproteobacteria</taxon>
        <taxon>Pseudomonadales</taxon>
        <taxon>Pseudomonadaceae</taxon>
        <taxon>Pseudomonas</taxon>
    </lineage>
</organism>
<evidence type="ECO:0000256" key="1">
    <source>
        <dbReference type="SAM" id="SignalP"/>
    </source>
</evidence>
<name>A0A059KXD3_9PSED</name>
<protein>
    <recommendedName>
        <fullName evidence="4">Lipoprotein</fullName>
    </recommendedName>
</protein>